<accession>A0A0U3U692</accession>
<dbReference type="PANTHER" id="PTHR48090:SF7">
    <property type="entry name" value="RFBJ PROTEIN"/>
    <property type="match status" value="1"/>
</dbReference>
<feature type="domain" description="Glycosyltransferase 2-like" evidence="1">
    <location>
        <begin position="10"/>
        <end position="171"/>
    </location>
</feature>
<dbReference type="Pfam" id="PF00535">
    <property type="entry name" value="Glycos_transf_2"/>
    <property type="match status" value="1"/>
</dbReference>
<reference evidence="2" key="1">
    <citation type="journal article" date="2015" name="J. Microbiol. Biotechnol.">
        <title>Functional Metagenome Mining of Soil for a Novel Gentamicin Resistance Gene.</title>
        <authorList>
            <person name="Im H."/>
            <person name="Kim K.M."/>
            <person name="Lee S.H."/>
            <person name="Ryu C.M."/>
        </authorList>
    </citation>
    <scope>NUCLEOTIDE SEQUENCE</scope>
</reference>
<sequence length="240" mass="27074">MPYKGKKIAVVMPAYNAEKTLAACYEALPKEWFDVAILVDDGSRDRTVEVAKTLPIVVHVHPKNRGYGGNQKTCYRLAKEHGADIAVMVHPDHQYDPKFIPEMIKAMVDDGYRAVFGSRMMVRKNALEGGMPKWKYVANIGLTDVGNIMLGTKLTEFHSGFRAYDLSLFDAIDLERYSDDFIFDTQIIIGLAARKVPIKEVAITTRYFPEASQIRLGPSIKYGLGILKNLFLYRTGLRSY</sequence>
<name>A0A0U3U692_9BACT</name>
<keyword evidence="2" id="KW-0808">Transferase</keyword>
<proteinExistence type="predicted"/>
<dbReference type="InterPro" id="IPR050256">
    <property type="entry name" value="Glycosyltransferase_2"/>
</dbReference>
<evidence type="ECO:0000259" key="1">
    <source>
        <dbReference type="Pfam" id="PF00535"/>
    </source>
</evidence>
<dbReference type="InterPro" id="IPR001173">
    <property type="entry name" value="Glyco_trans_2-like"/>
</dbReference>
<dbReference type="CDD" id="cd04179">
    <property type="entry name" value="DPM_DPG-synthase_like"/>
    <property type="match status" value="1"/>
</dbReference>
<dbReference type="SUPFAM" id="SSF53448">
    <property type="entry name" value="Nucleotide-diphospho-sugar transferases"/>
    <property type="match status" value="1"/>
</dbReference>
<dbReference type="PANTHER" id="PTHR48090">
    <property type="entry name" value="UNDECAPRENYL-PHOSPHATE 4-DEOXY-4-FORMAMIDO-L-ARABINOSE TRANSFERASE-RELATED"/>
    <property type="match status" value="1"/>
</dbReference>
<dbReference type="GO" id="GO:0016740">
    <property type="term" value="F:transferase activity"/>
    <property type="evidence" value="ECO:0007669"/>
    <property type="project" value="UniProtKB-KW"/>
</dbReference>
<evidence type="ECO:0000313" key="2">
    <source>
        <dbReference type="EMBL" id="ALV85543.1"/>
    </source>
</evidence>
<organism evidence="2">
    <name type="scientific">uncultured bacterium pA1</name>
    <dbReference type="NCBI Taxonomy" id="1776268"/>
    <lineage>
        <taxon>Bacteria</taxon>
        <taxon>environmental samples</taxon>
    </lineage>
</organism>
<dbReference type="AlphaFoldDB" id="A0A0U3U692"/>
<dbReference type="Gene3D" id="3.90.550.10">
    <property type="entry name" value="Spore Coat Polysaccharide Biosynthesis Protein SpsA, Chain A"/>
    <property type="match status" value="1"/>
</dbReference>
<dbReference type="EMBL" id="KU240005">
    <property type="protein sequence ID" value="ALV85543.1"/>
    <property type="molecule type" value="Genomic_DNA"/>
</dbReference>
<dbReference type="InterPro" id="IPR029044">
    <property type="entry name" value="Nucleotide-diphossugar_trans"/>
</dbReference>
<protein>
    <submittedName>
        <fullName evidence="2">Glycosyl transferase family 2 protein</fullName>
    </submittedName>
</protein>